<dbReference type="SUPFAM" id="SSF116734">
    <property type="entry name" value="DNA methylase specificity domain"/>
    <property type="match status" value="1"/>
</dbReference>
<dbReference type="EMBL" id="AGDY01000004">
    <property type="protein sequence ID" value="EMB23977.1"/>
    <property type="molecule type" value="Genomic_DNA"/>
</dbReference>
<evidence type="ECO:0000256" key="3">
    <source>
        <dbReference type="ARBA" id="ARBA00023125"/>
    </source>
</evidence>
<dbReference type="InterPro" id="IPR051212">
    <property type="entry name" value="Type-I_RE_S_subunit"/>
</dbReference>
<organism evidence="5">
    <name type="scientific">Treponema denticola OTK</name>
    <dbReference type="NCBI Taxonomy" id="999434"/>
    <lineage>
        <taxon>Bacteria</taxon>
        <taxon>Pseudomonadati</taxon>
        <taxon>Spirochaetota</taxon>
        <taxon>Spirochaetia</taxon>
        <taxon>Spirochaetales</taxon>
        <taxon>Treponemataceae</taxon>
        <taxon>Treponema</taxon>
    </lineage>
</organism>
<proteinExistence type="inferred from homology"/>
<dbReference type="PATRIC" id="fig|999434.4.peg.1158"/>
<gene>
    <name evidence="5" type="ORF">HMPREF9723_01115</name>
</gene>
<dbReference type="GO" id="GO:0003677">
    <property type="term" value="F:DNA binding"/>
    <property type="evidence" value="ECO:0007669"/>
    <property type="project" value="UniProtKB-KW"/>
</dbReference>
<feature type="domain" description="Type I restriction modification DNA specificity" evidence="4">
    <location>
        <begin position="23"/>
        <end position="191"/>
    </location>
</feature>
<comment type="similarity">
    <text evidence="1">Belongs to the type-I restriction system S methylase family.</text>
</comment>
<dbReference type="InterPro" id="IPR044946">
    <property type="entry name" value="Restrct_endonuc_typeI_TRD_sf"/>
</dbReference>
<name>A0A0F6MRU5_TREDN</name>
<dbReference type="Gene3D" id="3.90.220.20">
    <property type="entry name" value="DNA methylase specificity domains"/>
    <property type="match status" value="1"/>
</dbReference>
<evidence type="ECO:0000313" key="5">
    <source>
        <dbReference type="EMBL" id="EMB23977.1"/>
    </source>
</evidence>
<reference evidence="5" key="1">
    <citation type="submission" date="2012-01" db="EMBL/GenBank/DDBJ databases">
        <title>The Genome Sequence of Treponema denticola OTK.</title>
        <authorList>
            <consortium name="The Broad Institute Genome Sequencing Platform"/>
            <person name="Earl A."/>
            <person name="Ward D."/>
            <person name="Feldgarden M."/>
            <person name="Gevers D."/>
            <person name="Blanton J.M."/>
            <person name="Fenno C.J."/>
            <person name="Baranova O.V."/>
            <person name="Mathney J."/>
            <person name="Dewhirst F.E."/>
            <person name="Izard J."/>
            <person name="Young S.K."/>
            <person name="Zeng Q."/>
            <person name="Gargeya S."/>
            <person name="Fitzgerald M."/>
            <person name="Haas B."/>
            <person name="Abouelleil A."/>
            <person name="Alvarado L."/>
            <person name="Arachchi H.M."/>
            <person name="Berlin A."/>
            <person name="Chapman S.B."/>
            <person name="Gearin G."/>
            <person name="Goldberg J."/>
            <person name="Griggs A."/>
            <person name="Gujja S."/>
            <person name="Hansen M."/>
            <person name="Heiman D."/>
            <person name="Howarth C."/>
            <person name="Larimer J."/>
            <person name="Lui A."/>
            <person name="MacDonald P.J.P."/>
            <person name="McCowen C."/>
            <person name="Montmayeur A."/>
            <person name="Murphy C."/>
            <person name="Neiman D."/>
            <person name="Pearson M."/>
            <person name="Priest M."/>
            <person name="Roberts A."/>
            <person name="Saif S."/>
            <person name="Shea T."/>
            <person name="Sisk P."/>
            <person name="Stolte C."/>
            <person name="Sykes S."/>
            <person name="Wortman J."/>
            <person name="Nusbaum C."/>
            <person name="Birren B."/>
        </authorList>
    </citation>
    <scope>NUCLEOTIDE SEQUENCE [LARGE SCALE GENOMIC DNA]</scope>
    <source>
        <strain evidence="5">OTK</strain>
    </source>
</reference>
<protein>
    <recommendedName>
        <fullName evidence="4">Type I restriction modification DNA specificity domain-containing protein</fullName>
    </recommendedName>
</protein>
<keyword evidence="2" id="KW-0680">Restriction system</keyword>
<dbReference type="GO" id="GO:0009307">
    <property type="term" value="P:DNA restriction-modification system"/>
    <property type="evidence" value="ECO:0007669"/>
    <property type="project" value="UniProtKB-KW"/>
</dbReference>
<evidence type="ECO:0000259" key="4">
    <source>
        <dbReference type="Pfam" id="PF01420"/>
    </source>
</evidence>
<accession>A0A0F6MRU5</accession>
<dbReference type="Pfam" id="PF01420">
    <property type="entry name" value="Methylase_S"/>
    <property type="match status" value="1"/>
</dbReference>
<sequence length="199" mass="23181">MISCYYEKFEGAEEQIEIPFDLPEGWCWQKISSICEINPKNKLDNTLEISFVPMTLIDSEFNNNFTYELQRWETVKSGFSHFADNDIGIAKITPCFENRKSVIFKNLKNKYGAGTTELHILRTNNEYIFNEYVFWFIKTDTFIKEGINNFTGAVGQQRIGKEFIAETLIPIPPLNEQIKICRTINKLMKKLDKIALNII</sequence>
<dbReference type="CDD" id="cd17260">
    <property type="entry name" value="RMtype1_S_EcoEI-TRD1-CR1_like"/>
    <property type="match status" value="1"/>
</dbReference>
<dbReference type="HOGENOM" id="CLU_021095_3_4_12"/>
<dbReference type="RefSeq" id="WP_002691718.1">
    <property type="nucleotide sequence ID" value="NZ_CM001797.1"/>
</dbReference>
<keyword evidence="3" id="KW-0238">DNA-binding</keyword>
<dbReference type="Proteomes" id="UP000011701">
    <property type="component" value="Chromosome"/>
</dbReference>
<evidence type="ECO:0000256" key="2">
    <source>
        <dbReference type="ARBA" id="ARBA00022747"/>
    </source>
</evidence>
<dbReference type="PANTHER" id="PTHR43140:SF1">
    <property type="entry name" value="TYPE I RESTRICTION ENZYME ECOKI SPECIFICITY SUBUNIT"/>
    <property type="match status" value="1"/>
</dbReference>
<dbReference type="AlphaFoldDB" id="A0A0F6MRU5"/>
<comment type="caution">
    <text evidence="5">The sequence shown here is derived from an EMBL/GenBank/DDBJ whole genome shotgun (WGS) entry which is preliminary data.</text>
</comment>
<dbReference type="InterPro" id="IPR000055">
    <property type="entry name" value="Restrct_endonuc_typeI_TRD"/>
</dbReference>
<dbReference type="PANTHER" id="PTHR43140">
    <property type="entry name" value="TYPE-1 RESTRICTION ENZYME ECOKI SPECIFICITY PROTEIN"/>
    <property type="match status" value="1"/>
</dbReference>
<evidence type="ECO:0000256" key="1">
    <source>
        <dbReference type="ARBA" id="ARBA00010923"/>
    </source>
</evidence>